<keyword evidence="8" id="KW-1185">Reference proteome</keyword>
<evidence type="ECO:0000256" key="1">
    <source>
        <dbReference type="ARBA" id="ARBA00001946"/>
    </source>
</evidence>
<dbReference type="EMBL" id="JACMSC010000005">
    <property type="protein sequence ID" value="KAG6522888.1"/>
    <property type="molecule type" value="Genomic_DNA"/>
</dbReference>
<keyword evidence="4" id="KW-1133">Transmembrane helix</keyword>
<dbReference type="FunFam" id="1.50.10.130:FF:000001">
    <property type="entry name" value="Isoprene synthase, chloroplastic"/>
    <property type="match status" value="1"/>
</dbReference>
<dbReference type="Pfam" id="PF03936">
    <property type="entry name" value="Terpene_synth_C"/>
    <property type="match status" value="1"/>
</dbReference>
<evidence type="ECO:0000259" key="5">
    <source>
        <dbReference type="Pfam" id="PF01397"/>
    </source>
</evidence>
<keyword evidence="4" id="KW-0472">Membrane</keyword>
<dbReference type="InterPro" id="IPR008930">
    <property type="entry name" value="Terpenoid_cyclase/PrenylTrfase"/>
</dbReference>
<feature type="transmembrane region" description="Helical" evidence="4">
    <location>
        <begin position="22"/>
        <end position="41"/>
    </location>
</feature>
<dbReference type="InterPro" id="IPR034741">
    <property type="entry name" value="Terpene_cyclase-like_1_C"/>
</dbReference>
<dbReference type="SFLD" id="SFLDS00005">
    <property type="entry name" value="Isoprenoid_Synthase_Type_I"/>
    <property type="match status" value="1"/>
</dbReference>
<organism evidence="7 8">
    <name type="scientific">Zingiber officinale</name>
    <name type="common">Ginger</name>
    <name type="synonym">Amomum zingiber</name>
    <dbReference type="NCBI Taxonomy" id="94328"/>
    <lineage>
        <taxon>Eukaryota</taxon>
        <taxon>Viridiplantae</taxon>
        <taxon>Streptophyta</taxon>
        <taxon>Embryophyta</taxon>
        <taxon>Tracheophyta</taxon>
        <taxon>Spermatophyta</taxon>
        <taxon>Magnoliopsida</taxon>
        <taxon>Liliopsida</taxon>
        <taxon>Zingiberales</taxon>
        <taxon>Zingiberaceae</taxon>
        <taxon>Zingiber</taxon>
    </lineage>
</organism>
<dbReference type="InterPro" id="IPR036965">
    <property type="entry name" value="Terpene_synth_N_sf"/>
</dbReference>
<comment type="caution">
    <text evidence="7">The sequence shown here is derived from an EMBL/GenBank/DDBJ whole genome shotgun (WGS) entry which is preliminary data.</text>
</comment>
<dbReference type="InterPro" id="IPR005630">
    <property type="entry name" value="Terpene_synthase_metal-bd"/>
</dbReference>
<dbReference type="PANTHER" id="PTHR31225:SF252">
    <property type="entry name" value="TERPENE SYNTHASE 12-RELATED"/>
    <property type="match status" value="1"/>
</dbReference>
<name>A0A8J5HPB9_ZINOF</name>
<dbReference type="Gene3D" id="1.50.10.130">
    <property type="entry name" value="Terpene synthase, N-terminal domain"/>
    <property type="match status" value="1"/>
</dbReference>
<dbReference type="GO" id="GO:0000287">
    <property type="term" value="F:magnesium ion binding"/>
    <property type="evidence" value="ECO:0007669"/>
    <property type="project" value="InterPro"/>
</dbReference>
<dbReference type="CDD" id="cd00684">
    <property type="entry name" value="Terpene_cyclase_plant_C1"/>
    <property type="match status" value="1"/>
</dbReference>
<evidence type="ECO:0000259" key="6">
    <source>
        <dbReference type="Pfam" id="PF03936"/>
    </source>
</evidence>
<feature type="domain" description="Terpene synthase N-terminal" evidence="5">
    <location>
        <begin position="77"/>
        <end position="253"/>
    </location>
</feature>
<evidence type="ECO:0000256" key="2">
    <source>
        <dbReference type="ARBA" id="ARBA00022723"/>
    </source>
</evidence>
<dbReference type="Proteomes" id="UP000734854">
    <property type="component" value="Unassembled WGS sequence"/>
</dbReference>
<reference evidence="7 8" key="1">
    <citation type="submission" date="2020-08" db="EMBL/GenBank/DDBJ databases">
        <title>Plant Genome Project.</title>
        <authorList>
            <person name="Zhang R.-G."/>
        </authorList>
    </citation>
    <scope>NUCLEOTIDE SEQUENCE [LARGE SCALE GENOMIC DNA]</scope>
    <source>
        <tissue evidence="7">Rhizome</tissue>
    </source>
</reference>
<keyword evidence="2" id="KW-0479">Metal-binding</keyword>
<evidence type="ECO:0000256" key="3">
    <source>
        <dbReference type="ARBA" id="ARBA00022842"/>
    </source>
</evidence>
<keyword evidence="3" id="KW-0460">Magnesium</keyword>
<dbReference type="InterPro" id="IPR001906">
    <property type="entry name" value="Terpene_synth_N"/>
</dbReference>
<dbReference type="SFLD" id="SFLDG01019">
    <property type="entry name" value="Terpene_Cyclase_Like_1_C_Termi"/>
    <property type="match status" value="1"/>
</dbReference>
<evidence type="ECO:0000313" key="7">
    <source>
        <dbReference type="EMBL" id="KAG6522888.1"/>
    </source>
</evidence>
<comment type="cofactor">
    <cofactor evidence="1">
        <name>Mg(2+)</name>
        <dbReference type="ChEBI" id="CHEBI:18420"/>
    </cofactor>
</comment>
<dbReference type="InterPro" id="IPR044814">
    <property type="entry name" value="Terpene_cyclase_plant_C1"/>
</dbReference>
<dbReference type="FunFam" id="1.10.600.10:FF:000007">
    <property type="entry name" value="Isoprene synthase, chloroplastic"/>
    <property type="match status" value="1"/>
</dbReference>
<accession>A0A8J5HPB9</accession>
<sequence>MGLPFALSIYINRFQPRAKTKAIILIMALFAASLAPLNLSFDRRPFFLRRCATTVIRCAAEKTPASRRSAIYQPNLWGDDRIRSLTVEEEDRTATARIKLLKEKVRKVIHDDKEVEEQLQLIDQLQQLGVAYHFKDDIKDSLSSLHASLEDISLKFKDNLHASAVLFRLLRENGFSVSEDIFYKFRDEKGQLRDCLGKNTQGMLSLYEASYYEKDEEMALHEAMEFATEHLKNVLEEGMESSDLTREKVAHALELPLNWRMERLHTRWFIESCQREAAANVNRALLEFAKLDFNATQSVHKKELRQVSRWWTELGIARELPFSRDRLTENYLWTVGWASEPEHWRFREEQTKANCFVTMIDDVYDVYGTLDELELFTDTIDRWDINAIDGLPDYMKLLFLAVFNTTNEATLKVMKEKGLNTMPYLKRAVHLCKAYLVEAKWYHKGHTPKFDEYLENGRMSISSNVMVTYGYCMAQELTKHDLERFSDYPAIMLPKSRLARLYDDLATSKDELKRGDVQKCIQCCMLERGVSEDVARGQMKEAIKANWRSVNGDRGSVSSSFEEYMKRLVVNMIRTFQFFYQDEDRYGKADGETENQVFSLLINPILL</sequence>
<feature type="domain" description="Terpene synthase metal-binding" evidence="6">
    <location>
        <begin position="313"/>
        <end position="548"/>
    </location>
</feature>
<evidence type="ECO:0000313" key="8">
    <source>
        <dbReference type="Proteomes" id="UP000734854"/>
    </source>
</evidence>
<dbReference type="GO" id="GO:0010333">
    <property type="term" value="F:terpene synthase activity"/>
    <property type="evidence" value="ECO:0007669"/>
    <property type="project" value="InterPro"/>
</dbReference>
<keyword evidence="4" id="KW-0812">Transmembrane</keyword>
<dbReference type="Pfam" id="PF01397">
    <property type="entry name" value="Terpene_synth"/>
    <property type="match status" value="1"/>
</dbReference>
<dbReference type="SUPFAM" id="SSF48576">
    <property type="entry name" value="Terpenoid synthases"/>
    <property type="match status" value="1"/>
</dbReference>
<dbReference type="Gene3D" id="1.10.600.10">
    <property type="entry name" value="Farnesyl Diphosphate Synthase"/>
    <property type="match status" value="1"/>
</dbReference>
<dbReference type="GO" id="GO:0016102">
    <property type="term" value="P:diterpenoid biosynthetic process"/>
    <property type="evidence" value="ECO:0007669"/>
    <property type="project" value="InterPro"/>
</dbReference>
<dbReference type="PANTHER" id="PTHR31225">
    <property type="entry name" value="OS04G0344100 PROTEIN-RELATED"/>
    <property type="match status" value="1"/>
</dbReference>
<protein>
    <submittedName>
        <fullName evidence="7">Uncharacterized protein</fullName>
    </submittedName>
</protein>
<dbReference type="InterPro" id="IPR050148">
    <property type="entry name" value="Terpene_synthase-like"/>
</dbReference>
<proteinExistence type="predicted"/>
<dbReference type="SUPFAM" id="SSF48239">
    <property type="entry name" value="Terpenoid cyclases/Protein prenyltransferases"/>
    <property type="match status" value="1"/>
</dbReference>
<dbReference type="InterPro" id="IPR008949">
    <property type="entry name" value="Isoprenoid_synthase_dom_sf"/>
</dbReference>
<evidence type="ECO:0000256" key="4">
    <source>
        <dbReference type="SAM" id="Phobius"/>
    </source>
</evidence>
<dbReference type="GO" id="GO:0009507">
    <property type="term" value="C:chloroplast"/>
    <property type="evidence" value="ECO:0007669"/>
    <property type="project" value="UniProtKB-ARBA"/>
</dbReference>
<gene>
    <name evidence="7" type="ORF">ZIOFF_020043</name>
</gene>
<dbReference type="AlphaFoldDB" id="A0A8J5HPB9"/>